<dbReference type="PANTHER" id="PTHR30071:SF1">
    <property type="entry name" value="CYTOCHROME B_B6 PROTEIN-RELATED"/>
    <property type="match status" value="1"/>
</dbReference>
<evidence type="ECO:0000256" key="1">
    <source>
        <dbReference type="ARBA" id="ARBA00002442"/>
    </source>
</evidence>
<gene>
    <name evidence="11" type="primary">ccsA</name>
    <name evidence="11" type="ORF">I5M27_16005</name>
</gene>
<comment type="similarity">
    <text evidence="3">Belongs to the CcmC/CycZ/HelC family.</text>
</comment>
<organism evidence="11 12">
    <name type="scientific">Adhaeribacter terrigena</name>
    <dbReference type="NCBI Taxonomy" id="2793070"/>
    <lineage>
        <taxon>Bacteria</taxon>
        <taxon>Pseudomonadati</taxon>
        <taxon>Bacteroidota</taxon>
        <taxon>Cytophagia</taxon>
        <taxon>Cytophagales</taxon>
        <taxon>Hymenobacteraceae</taxon>
        <taxon>Adhaeribacter</taxon>
    </lineage>
</organism>
<feature type="transmembrane region" description="Helical" evidence="9">
    <location>
        <begin position="81"/>
        <end position="98"/>
    </location>
</feature>
<evidence type="ECO:0000256" key="4">
    <source>
        <dbReference type="ARBA" id="ARBA00016463"/>
    </source>
</evidence>
<comment type="function">
    <text evidence="1">Required for the export of heme to the periplasm for the biogenesis of c-type cytochromes.</text>
</comment>
<dbReference type="RefSeq" id="WP_200507335.1">
    <property type="nucleotide sequence ID" value="NZ_JAEHFX010000009.1"/>
</dbReference>
<feature type="transmembrane region" description="Helical" evidence="9">
    <location>
        <begin position="38"/>
        <end position="60"/>
    </location>
</feature>
<evidence type="ECO:0000256" key="8">
    <source>
        <dbReference type="ARBA" id="ARBA00023136"/>
    </source>
</evidence>
<dbReference type="InterPro" id="IPR045062">
    <property type="entry name" value="Cyt_c_biogenesis_CcsA/CcmC"/>
</dbReference>
<accession>A0ABS1C536</accession>
<dbReference type="InterPro" id="IPR002541">
    <property type="entry name" value="Cyt_c_assembly"/>
</dbReference>
<feature type="transmembrane region" description="Helical" evidence="9">
    <location>
        <begin position="110"/>
        <end position="126"/>
    </location>
</feature>
<keyword evidence="12" id="KW-1185">Reference proteome</keyword>
<protein>
    <recommendedName>
        <fullName evidence="4">Heme exporter protein C</fullName>
    </recommendedName>
</protein>
<feature type="domain" description="Cytochrome c assembly protein" evidence="10">
    <location>
        <begin position="33"/>
        <end position="156"/>
    </location>
</feature>
<comment type="caution">
    <text evidence="11">The sequence shown here is derived from an EMBL/GenBank/DDBJ whole genome shotgun (WGS) entry which is preliminary data.</text>
</comment>
<keyword evidence="5 9" id="KW-0812">Transmembrane</keyword>
<evidence type="ECO:0000259" key="10">
    <source>
        <dbReference type="Pfam" id="PF01578"/>
    </source>
</evidence>
<keyword evidence="6" id="KW-0201">Cytochrome c-type biogenesis</keyword>
<dbReference type="PRINTS" id="PR01386">
    <property type="entry name" value="CCMCBIOGNSIS"/>
</dbReference>
<dbReference type="Proteomes" id="UP000644147">
    <property type="component" value="Unassembled WGS sequence"/>
</dbReference>
<evidence type="ECO:0000256" key="3">
    <source>
        <dbReference type="ARBA" id="ARBA00005840"/>
    </source>
</evidence>
<dbReference type="InterPro" id="IPR003557">
    <property type="entry name" value="Cyt_c_biogenesis_CcmC"/>
</dbReference>
<keyword evidence="8 9" id="KW-0472">Membrane</keyword>
<feature type="transmembrane region" description="Helical" evidence="9">
    <location>
        <begin position="138"/>
        <end position="158"/>
    </location>
</feature>
<evidence type="ECO:0000313" key="11">
    <source>
        <dbReference type="EMBL" id="MBK0404501.1"/>
    </source>
</evidence>
<sequence>MKNWWKFVTVALLLYSVTMGFLGEVPRLAILNESIRNLYFHVPMWFGMLAILAVSVVYSIKYLNNPTLRNDIIAKEAANVGILYGILGLLTGMVWARFTWGAWWVNDPKLNGAAIGMLIYFAYLVLRSSFAEQQQRARISAVYNIFAFVTLVPLLFILPRLTDSLHPGNGGNPGFGAYDLDSNMRLIFYPAVLGWIGLGIWILNLRVRLENLKFRFYENA</sequence>
<feature type="transmembrane region" description="Helical" evidence="9">
    <location>
        <begin position="186"/>
        <end position="205"/>
    </location>
</feature>
<evidence type="ECO:0000256" key="7">
    <source>
        <dbReference type="ARBA" id="ARBA00022989"/>
    </source>
</evidence>
<dbReference type="Pfam" id="PF01578">
    <property type="entry name" value="Cytochrom_C_asm"/>
    <property type="match status" value="1"/>
</dbReference>
<evidence type="ECO:0000256" key="2">
    <source>
        <dbReference type="ARBA" id="ARBA00004141"/>
    </source>
</evidence>
<comment type="subcellular location">
    <subcellularLocation>
        <location evidence="2">Membrane</location>
        <topology evidence="2">Multi-pass membrane protein</topology>
    </subcellularLocation>
</comment>
<dbReference type="EMBL" id="JAEHFX010000009">
    <property type="protein sequence ID" value="MBK0404501.1"/>
    <property type="molecule type" value="Genomic_DNA"/>
</dbReference>
<evidence type="ECO:0000313" key="12">
    <source>
        <dbReference type="Proteomes" id="UP000644147"/>
    </source>
</evidence>
<reference evidence="11 12" key="1">
    <citation type="submission" date="2020-12" db="EMBL/GenBank/DDBJ databases">
        <title>Bacterial novel species Adhaeribacter sp. BT258 isolated from soil.</title>
        <authorList>
            <person name="Jung H.-Y."/>
        </authorList>
    </citation>
    <scope>NUCLEOTIDE SEQUENCE [LARGE SCALE GENOMIC DNA]</scope>
    <source>
        <strain evidence="11 12">BT258</strain>
    </source>
</reference>
<name>A0ABS1C536_9BACT</name>
<evidence type="ECO:0000256" key="6">
    <source>
        <dbReference type="ARBA" id="ARBA00022748"/>
    </source>
</evidence>
<dbReference type="PANTHER" id="PTHR30071">
    <property type="entry name" value="HEME EXPORTER PROTEIN C"/>
    <property type="match status" value="1"/>
</dbReference>
<evidence type="ECO:0000256" key="5">
    <source>
        <dbReference type="ARBA" id="ARBA00022692"/>
    </source>
</evidence>
<proteinExistence type="inferred from homology"/>
<evidence type="ECO:0000256" key="9">
    <source>
        <dbReference type="SAM" id="Phobius"/>
    </source>
</evidence>
<keyword evidence="7 9" id="KW-1133">Transmembrane helix</keyword>